<organism evidence="2 3">
    <name type="scientific">Mangrovimicrobium sediminis</name>
    <dbReference type="NCBI Taxonomy" id="2562682"/>
    <lineage>
        <taxon>Bacteria</taxon>
        <taxon>Pseudomonadati</taxon>
        <taxon>Pseudomonadota</taxon>
        <taxon>Gammaproteobacteria</taxon>
        <taxon>Cellvibrionales</taxon>
        <taxon>Halieaceae</taxon>
        <taxon>Mangrovimicrobium</taxon>
    </lineage>
</organism>
<feature type="signal peptide" evidence="1">
    <location>
        <begin position="1"/>
        <end position="26"/>
    </location>
</feature>
<dbReference type="RefSeq" id="WP_135440646.1">
    <property type="nucleotide sequence ID" value="NZ_SRLE01000001.1"/>
</dbReference>
<gene>
    <name evidence="2" type="ORF">E4634_00525</name>
</gene>
<feature type="chain" id="PRO_5021468049" description="Outer membrane protein beta-barrel domain-containing protein" evidence="1">
    <location>
        <begin position="27"/>
        <end position="280"/>
    </location>
</feature>
<protein>
    <recommendedName>
        <fullName evidence="4">Outer membrane protein beta-barrel domain-containing protein</fullName>
    </recommendedName>
</protein>
<keyword evidence="3" id="KW-1185">Reference proteome</keyword>
<dbReference type="AlphaFoldDB" id="A0A4Z0M976"/>
<sequence>MTLSIRFFAVPLFTSCLAAFTAPLHAAPLPQPTPAWQFEVTPYAWAKSVEGESGGADIDLDFWDDLADILDAAAMVSGTARYNRWTLFTSYEFNRIKAGGRTAGEFDYTVPEDGSTIPVAADARVKIDQEQTYIDVGGAYDLAVYPTALWQVAAGVRWFDIDLKLKLRDITVITPDETFESEGAFRQIGDDWYTPFVGGRLLAQVGEKWRLRMRGDYGYADSDNGFWLLEALLDYRVADWGAVEFGYRHLDIDYANDSASKPYDYDVEESGPVLGFIFRF</sequence>
<reference evidence="2 3" key="1">
    <citation type="submission" date="2019-04" db="EMBL/GenBank/DDBJ databases">
        <title>Taxonomy of novel Haliea sp. from mangrove soil of West Coast of India.</title>
        <authorList>
            <person name="Verma A."/>
            <person name="Kumar P."/>
            <person name="Krishnamurthi S."/>
        </authorList>
    </citation>
    <scope>NUCLEOTIDE SEQUENCE [LARGE SCALE GENOMIC DNA]</scope>
    <source>
        <strain evidence="2 3">SAOS-164</strain>
    </source>
</reference>
<dbReference type="EMBL" id="SRLE01000001">
    <property type="protein sequence ID" value="TGD76069.1"/>
    <property type="molecule type" value="Genomic_DNA"/>
</dbReference>
<evidence type="ECO:0000313" key="2">
    <source>
        <dbReference type="EMBL" id="TGD76069.1"/>
    </source>
</evidence>
<evidence type="ECO:0008006" key="4">
    <source>
        <dbReference type="Google" id="ProtNLM"/>
    </source>
</evidence>
<name>A0A4Z0M976_9GAMM</name>
<proteinExistence type="predicted"/>
<comment type="caution">
    <text evidence="2">The sequence shown here is derived from an EMBL/GenBank/DDBJ whole genome shotgun (WGS) entry which is preliminary data.</text>
</comment>
<keyword evidence="1" id="KW-0732">Signal</keyword>
<dbReference type="Proteomes" id="UP000298050">
    <property type="component" value="Unassembled WGS sequence"/>
</dbReference>
<dbReference type="OrthoDB" id="5733324at2"/>
<accession>A0A4Z0M976</accession>
<evidence type="ECO:0000256" key="1">
    <source>
        <dbReference type="SAM" id="SignalP"/>
    </source>
</evidence>
<evidence type="ECO:0000313" key="3">
    <source>
        <dbReference type="Proteomes" id="UP000298050"/>
    </source>
</evidence>